<evidence type="ECO:0000313" key="2">
    <source>
        <dbReference type="EMBL" id="CAB4166581.1"/>
    </source>
</evidence>
<proteinExistence type="predicted"/>
<dbReference type="EMBL" id="LR796971">
    <property type="protein sequence ID" value="CAB4179192.1"/>
    <property type="molecule type" value="Genomic_DNA"/>
</dbReference>
<evidence type="ECO:0000313" key="5">
    <source>
        <dbReference type="EMBL" id="CAB4220007.1"/>
    </source>
</evidence>
<evidence type="ECO:0000313" key="4">
    <source>
        <dbReference type="EMBL" id="CAB4179192.1"/>
    </source>
</evidence>
<dbReference type="EMBL" id="LR797488">
    <property type="protein sequence ID" value="CAB4220007.1"/>
    <property type="molecule type" value="Genomic_DNA"/>
</dbReference>
<sequence>MEVAIAAAVVSAIGSVREGYQRQQAYQEQAAMARLQTESQLIESERRAIQYEIQGNNILRKINQSTAAVSARAYAGGTMGFEGSAALVATQGEKQGAREFGYATEGAASTRRMGLVSAKLGELQADQYIKAGDMAAESGWFSAAGKLGSAYMSGSKIGGPQQAPAPVSTSTPTVYGR</sequence>
<reference evidence="2" key="1">
    <citation type="submission" date="2020-04" db="EMBL/GenBank/DDBJ databases">
        <authorList>
            <person name="Chiriac C."/>
            <person name="Salcher M."/>
            <person name="Ghai R."/>
            <person name="Kavagutti S V."/>
        </authorList>
    </citation>
    <scope>NUCLEOTIDE SEQUENCE</scope>
</reference>
<dbReference type="EMBL" id="LR796896">
    <property type="protein sequence ID" value="CAB4172910.1"/>
    <property type="molecule type" value="Genomic_DNA"/>
</dbReference>
<dbReference type="EMBL" id="LR796780">
    <property type="protein sequence ID" value="CAB4166581.1"/>
    <property type="molecule type" value="Genomic_DNA"/>
</dbReference>
<gene>
    <name evidence="4" type="ORF">UFOVP1025_44</name>
    <name evidence="5" type="ORF">UFOVP1628_47</name>
    <name evidence="2" type="ORF">UFOVP852_43</name>
    <name evidence="3" type="ORF">UFOVP948_13</name>
</gene>
<evidence type="ECO:0000256" key="1">
    <source>
        <dbReference type="SAM" id="MobiDB-lite"/>
    </source>
</evidence>
<organism evidence="2">
    <name type="scientific">uncultured Caudovirales phage</name>
    <dbReference type="NCBI Taxonomy" id="2100421"/>
    <lineage>
        <taxon>Viruses</taxon>
        <taxon>Duplodnaviria</taxon>
        <taxon>Heunggongvirae</taxon>
        <taxon>Uroviricota</taxon>
        <taxon>Caudoviricetes</taxon>
        <taxon>Peduoviridae</taxon>
        <taxon>Maltschvirus</taxon>
        <taxon>Maltschvirus maltsch</taxon>
    </lineage>
</organism>
<feature type="compositionally biased region" description="Polar residues" evidence="1">
    <location>
        <begin position="167"/>
        <end position="177"/>
    </location>
</feature>
<accession>A0A6J5PAW5</accession>
<evidence type="ECO:0000313" key="3">
    <source>
        <dbReference type="EMBL" id="CAB4172910.1"/>
    </source>
</evidence>
<protein>
    <submittedName>
        <fullName evidence="2">Uncharacterized protein</fullName>
    </submittedName>
</protein>
<name>A0A6J5PAW5_9CAUD</name>
<feature type="region of interest" description="Disordered" evidence="1">
    <location>
        <begin position="155"/>
        <end position="177"/>
    </location>
</feature>